<name>A0A438JCX7_VITVI</name>
<feature type="compositionally biased region" description="Basic and acidic residues" evidence="1">
    <location>
        <begin position="188"/>
        <end position="201"/>
    </location>
</feature>
<evidence type="ECO:0000313" key="3">
    <source>
        <dbReference type="Proteomes" id="UP000288805"/>
    </source>
</evidence>
<evidence type="ECO:0000256" key="1">
    <source>
        <dbReference type="SAM" id="MobiDB-lite"/>
    </source>
</evidence>
<sequence>MPPRRPASSQNSQANDDIPPPPEALPLMSTEGLYRYLGTLAGLVERQARATGSNGQGQSSSSRGSFFNDFNKLGHPYFSSTMDPTEAETWIMKIEKLFDVIDCSKEQKASYAAFMLDKEEDHWWCMTKRLLEDQRPILIATEEKKALKFQDGLKPYLKNKISILKLSVYSEVVDKALIAEKDNEEFHQYREQQRKMNRNDGAHGNQAQKRSAPNRNQNKGKAAQDLDGICPIYGKKHGDKPLRVISALRASSLLRKGCQGCQGFLAYVVNEENDLKLKDIPIVRDCSDVFPEDLPGLRPKREVEFTIDLAPGTTPI</sequence>
<feature type="compositionally biased region" description="Polar residues" evidence="1">
    <location>
        <begin position="205"/>
        <end position="219"/>
    </location>
</feature>
<protein>
    <recommendedName>
        <fullName evidence="4">Retrotransposon gag domain-containing protein</fullName>
    </recommendedName>
</protein>
<dbReference type="EMBL" id="QGNW01000049">
    <property type="protein sequence ID" value="RVX06801.1"/>
    <property type="molecule type" value="Genomic_DNA"/>
</dbReference>
<evidence type="ECO:0000313" key="2">
    <source>
        <dbReference type="EMBL" id="RVX06801.1"/>
    </source>
</evidence>
<proteinExistence type="predicted"/>
<dbReference type="AlphaFoldDB" id="A0A438JCX7"/>
<comment type="caution">
    <text evidence="2">The sequence shown here is derived from an EMBL/GenBank/DDBJ whole genome shotgun (WGS) entry which is preliminary data.</text>
</comment>
<reference evidence="2 3" key="1">
    <citation type="journal article" date="2018" name="PLoS Genet.">
        <title>Population sequencing reveals clonal diversity and ancestral inbreeding in the grapevine cultivar Chardonnay.</title>
        <authorList>
            <person name="Roach M.J."/>
            <person name="Johnson D.L."/>
            <person name="Bohlmann J."/>
            <person name="van Vuuren H.J."/>
            <person name="Jones S.J."/>
            <person name="Pretorius I.S."/>
            <person name="Schmidt S.A."/>
            <person name="Borneman A.R."/>
        </authorList>
    </citation>
    <scope>NUCLEOTIDE SEQUENCE [LARGE SCALE GENOMIC DNA]</scope>
    <source>
        <strain evidence="3">cv. Chardonnay</strain>
        <tissue evidence="2">Leaf</tissue>
    </source>
</reference>
<accession>A0A438JCX7</accession>
<organism evidence="2 3">
    <name type="scientific">Vitis vinifera</name>
    <name type="common">Grape</name>
    <dbReference type="NCBI Taxonomy" id="29760"/>
    <lineage>
        <taxon>Eukaryota</taxon>
        <taxon>Viridiplantae</taxon>
        <taxon>Streptophyta</taxon>
        <taxon>Embryophyta</taxon>
        <taxon>Tracheophyta</taxon>
        <taxon>Spermatophyta</taxon>
        <taxon>Magnoliopsida</taxon>
        <taxon>eudicotyledons</taxon>
        <taxon>Gunneridae</taxon>
        <taxon>Pentapetalae</taxon>
        <taxon>rosids</taxon>
        <taxon>Vitales</taxon>
        <taxon>Vitaceae</taxon>
        <taxon>Viteae</taxon>
        <taxon>Vitis</taxon>
    </lineage>
</organism>
<feature type="region of interest" description="Disordered" evidence="1">
    <location>
        <begin position="1"/>
        <end position="25"/>
    </location>
</feature>
<evidence type="ECO:0008006" key="4">
    <source>
        <dbReference type="Google" id="ProtNLM"/>
    </source>
</evidence>
<gene>
    <name evidence="2" type="ORF">CK203_015041</name>
</gene>
<dbReference type="Proteomes" id="UP000288805">
    <property type="component" value="Unassembled WGS sequence"/>
</dbReference>
<feature type="region of interest" description="Disordered" evidence="1">
    <location>
        <begin position="188"/>
        <end position="222"/>
    </location>
</feature>